<feature type="region of interest" description="Disordered" evidence="1">
    <location>
        <begin position="126"/>
        <end position="268"/>
    </location>
</feature>
<feature type="compositionally biased region" description="Low complexity" evidence="1">
    <location>
        <begin position="197"/>
        <end position="208"/>
    </location>
</feature>
<accession>A0A8H4VCF2</accession>
<evidence type="ECO:0000256" key="1">
    <source>
        <dbReference type="SAM" id="MobiDB-lite"/>
    </source>
</evidence>
<reference evidence="2 3" key="1">
    <citation type="journal article" date="2020" name="G3 (Bethesda)">
        <title>Genetic Underpinnings of Host Manipulation by Ophiocordyceps as Revealed by Comparative Transcriptomics.</title>
        <authorList>
            <person name="Will I."/>
            <person name="Das B."/>
            <person name="Trinh T."/>
            <person name="Brachmann A."/>
            <person name="Ohm R.A."/>
            <person name="de Bekker C."/>
        </authorList>
    </citation>
    <scope>NUCLEOTIDE SEQUENCE [LARGE SCALE GENOMIC DNA]</scope>
    <source>
        <strain evidence="2 3">EC05</strain>
    </source>
</reference>
<evidence type="ECO:0000313" key="3">
    <source>
        <dbReference type="Proteomes" id="UP000562929"/>
    </source>
</evidence>
<dbReference type="AlphaFoldDB" id="A0A8H4VCF2"/>
<dbReference type="Proteomes" id="UP000562929">
    <property type="component" value="Unassembled WGS sequence"/>
</dbReference>
<organism evidence="2 3">
    <name type="scientific">Ophiocordyceps camponoti-floridani</name>
    <dbReference type="NCBI Taxonomy" id="2030778"/>
    <lineage>
        <taxon>Eukaryota</taxon>
        <taxon>Fungi</taxon>
        <taxon>Dikarya</taxon>
        <taxon>Ascomycota</taxon>
        <taxon>Pezizomycotina</taxon>
        <taxon>Sordariomycetes</taxon>
        <taxon>Hypocreomycetidae</taxon>
        <taxon>Hypocreales</taxon>
        <taxon>Ophiocordycipitaceae</taxon>
        <taxon>Ophiocordyceps</taxon>
    </lineage>
</organism>
<comment type="caution">
    <text evidence="2">The sequence shown here is derived from an EMBL/GenBank/DDBJ whole genome shotgun (WGS) entry which is preliminary data.</text>
</comment>
<protein>
    <submittedName>
        <fullName evidence="2">Uncharacterized protein</fullName>
    </submittedName>
</protein>
<evidence type="ECO:0000313" key="2">
    <source>
        <dbReference type="EMBL" id="KAF4585539.1"/>
    </source>
</evidence>
<feature type="compositionally biased region" description="Acidic residues" evidence="1">
    <location>
        <begin position="172"/>
        <end position="191"/>
    </location>
</feature>
<keyword evidence="3" id="KW-1185">Reference proteome</keyword>
<dbReference type="OrthoDB" id="4828117at2759"/>
<feature type="compositionally biased region" description="Basic and acidic residues" evidence="1">
    <location>
        <begin position="230"/>
        <end position="241"/>
    </location>
</feature>
<dbReference type="EMBL" id="JAACLJ010000005">
    <property type="protein sequence ID" value="KAF4585539.1"/>
    <property type="molecule type" value="Genomic_DNA"/>
</dbReference>
<sequence length="268" mass="29545">MAPSASKASYKSYESQARMIRAIVAAHPEVKWNYKEIVACFGSDMTEHALNHRFRRLRAQANIIREARAQGFDIKHLSVADDLPAKIDDIDRQNIAKYFGQSTPDGIQFQFRAIKRDAEHLRKTEADGGDVASCLTTGSPSTSLTTPSRRATTAKGTGSRKRARRTKVNSSPDDDDDDDDDMDDVMEDDDGAYNWRAKSTSSTPAKKSATPRRAAQKACATIANAAAQLRESDSPEIKLETARSLFGPRDDDDNQQVNVEEGYGDGEI</sequence>
<proteinExistence type="predicted"/>
<gene>
    <name evidence="2" type="ORF">GQ602_004844</name>
</gene>
<name>A0A8H4VCF2_9HYPO</name>
<feature type="compositionally biased region" description="Low complexity" evidence="1">
    <location>
        <begin position="135"/>
        <end position="154"/>
    </location>
</feature>
<feature type="compositionally biased region" description="Basic residues" evidence="1">
    <location>
        <begin position="158"/>
        <end position="167"/>
    </location>
</feature>